<dbReference type="AlphaFoldDB" id="A0A381ZVB5"/>
<feature type="non-terminal residue" evidence="2">
    <location>
        <position position="125"/>
    </location>
</feature>
<sequence length="125" mass="13736">MSSMPSATVDSPKLLSVDDPRIRVLFAGVLVIIGVITAYLATSEEYLFSTRVALILGYVVGIPLLLSANYERSIMLTFAFASVAGMLKYKTDFNPIIHVTVDIMLLLICAGWLIRHMFNPSPISK</sequence>
<dbReference type="EMBL" id="UINC01022760">
    <property type="protein sequence ID" value="SVA93044.1"/>
    <property type="molecule type" value="Genomic_DNA"/>
</dbReference>
<keyword evidence="1" id="KW-1133">Transmembrane helix</keyword>
<protein>
    <submittedName>
        <fullName evidence="2">Uncharacterized protein</fullName>
    </submittedName>
</protein>
<evidence type="ECO:0000256" key="1">
    <source>
        <dbReference type="SAM" id="Phobius"/>
    </source>
</evidence>
<feature type="transmembrane region" description="Helical" evidence="1">
    <location>
        <begin position="95"/>
        <end position="114"/>
    </location>
</feature>
<organism evidence="2">
    <name type="scientific">marine metagenome</name>
    <dbReference type="NCBI Taxonomy" id="408172"/>
    <lineage>
        <taxon>unclassified sequences</taxon>
        <taxon>metagenomes</taxon>
        <taxon>ecological metagenomes</taxon>
    </lineage>
</organism>
<keyword evidence="1" id="KW-0472">Membrane</keyword>
<proteinExistence type="predicted"/>
<feature type="transmembrane region" description="Helical" evidence="1">
    <location>
        <begin position="21"/>
        <end position="40"/>
    </location>
</feature>
<reference evidence="2" key="1">
    <citation type="submission" date="2018-05" db="EMBL/GenBank/DDBJ databases">
        <authorList>
            <person name="Lanie J.A."/>
            <person name="Ng W.-L."/>
            <person name="Kazmierczak K.M."/>
            <person name="Andrzejewski T.M."/>
            <person name="Davidsen T.M."/>
            <person name="Wayne K.J."/>
            <person name="Tettelin H."/>
            <person name="Glass J.I."/>
            <person name="Rusch D."/>
            <person name="Podicherti R."/>
            <person name="Tsui H.-C.T."/>
            <person name="Winkler M.E."/>
        </authorList>
    </citation>
    <scope>NUCLEOTIDE SEQUENCE</scope>
</reference>
<feature type="transmembrane region" description="Helical" evidence="1">
    <location>
        <begin position="46"/>
        <end position="66"/>
    </location>
</feature>
<name>A0A381ZVB5_9ZZZZ</name>
<gene>
    <name evidence="2" type="ORF">METZ01_LOCUS145898</name>
</gene>
<accession>A0A381ZVB5</accession>
<keyword evidence="1" id="KW-0812">Transmembrane</keyword>
<evidence type="ECO:0000313" key="2">
    <source>
        <dbReference type="EMBL" id="SVA93044.1"/>
    </source>
</evidence>